<evidence type="ECO:0000313" key="2">
    <source>
        <dbReference type="EMBL" id="KMM73267.1"/>
    </source>
</evidence>
<dbReference type="InterPro" id="IPR018818">
    <property type="entry name" value="Stb3"/>
</dbReference>
<name>A0A0J6IMW9_COCPO</name>
<evidence type="ECO:0008006" key="4">
    <source>
        <dbReference type="Google" id="ProtNLM"/>
    </source>
</evidence>
<reference evidence="3" key="2">
    <citation type="journal article" date="2009" name="Genome Res.">
        <title>Comparative genomic analyses of the human fungal pathogens Coccidioides and their relatives.</title>
        <authorList>
            <person name="Sharpton T.J."/>
            <person name="Stajich J.E."/>
            <person name="Rounsley S.D."/>
            <person name="Gardner M.J."/>
            <person name="Wortman J.R."/>
            <person name="Jordar V.S."/>
            <person name="Maiti R."/>
            <person name="Kodira C.D."/>
            <person name="Neafsey D.E."/>
            <person name="Zeng Q."/>
            <person name="Hung C.-Y."/>
            <person name="McMahan C."/>
            <person name="Muszewska A."/>
            <person name="Grynberg M."/>
            <person name="Mandel M.A."/>
            <person name="Kellner E.M."/>
            <person name="Barker B.M."/>
            <person name="Galgiani J.N."/>
            <person name="Orbach M.J."/>
            <person name="Kirkland T.N."/>
            <person name="Cole G.T."/>
            <person name="Henn M.R."/>
            <person name="Birren B.W."/>
            <person name="Taylor J.W."/>
        </authorList>
    </citation>
    <scope>NUCLEOTIDE SEQUENCE [LARGE SCALE GENOMIC DNA]</scope>
    <source>
        <strain evidence="3">RMSCC 3488</strain>
    </source>
</reference>
<dbReference type="Pfam" id="PF10330">
    <property type="entry name" value="Stb3"/>
    <property type="match status" value="1"/>
</dbReference>
<reference evidence="3" key="3">
    <citation type="journal article" date="2010" name="Genome Res.">
        <title>Population genomic sequencing of Coccidioides fungi reveals recent hybridization and transposon control.</title>
        <authorList>
            <person name="Neafsey D.E."/>
            <person name="Barker B.M."/>
            <person name="Sharpton T.J."/>
            <person name="Stajich J.E."/>
            <person name="Park D.J."/>
            <person name="Whiston E."/>
            <person name="Hung C.-Y."/>
            <person name="McMahan C."/>
            <person name="White J."/>
            <person name="Sykes S."/>
            <person name="Heiman D."/>
            <person name="Young S."/>
            <person name="Zeng Q."/>
            <person name="Abouelleil A."/>
            <person name="Aftuck L."/>
            <person name="Bessette D."/>
            <person name="Brown A."/>
            <person name="FitzGerald M."/>
            <person name="Lui A."/>
            <person name="Macdonald J.P."/>
            <person name="Priest M."/>
            <person name="Orbach M.J."/>
            <person name="Galgiani J.N."/>
            <person name="Kirkland T.N."/>
            <person name="Cole G.T."/>
            <person name="Birren B.W."/>
            <person name="Henn M.R."/>
            <person name="Taylor J.W."/>
            <person name="Rounsley S.D."/>
        </authorList>
    </citation>
    <scope>NUCLEOTIDE SEQUENCE [LARGE SCALE GENOMIC DNA]</scope>
    <source>
        <strain evidence="3">RMSCC 3488</strain>
    </source>
</reference>
<accession>A0A0J6IMW9</accession>
<reference evidence="2 3" key="1">
    <citation type="submission" date="2007-06" db="EMBL/GenBank/DDBJ databases">
        <title>The Genome Sequence of Coccidioides posadasii RMSCC_3488.</title>
        <authorList>
            <consortium name="Coccidioides Genome Resources Consortium"/>
            <consortium name="The Broad Institute Genome Sequencing Platform"/>
            <person name="Henn M.R."/>
            <person name="Sykes S."/>
            <person name="Young S."/>
            <person name="Jaffe D."/>
            <person name="Berlin A."/>
            <person name="Alvarez P."/>
            <person name="Butler J."/>
            <person name="Gnerre S."/>
            <person name="Grabherr M."/>
            <person name="Mauceli E."/>
            <person name="Brockman W."/>
            <person name="Kodira C."/>
            <person name="Alvarado L."/>
            <person name="Zeng Q."/>
            <person name="Crawford M."/>
            <person name="Antoine C."/>
            <person name="Devon K."/>
            <person name="Galgiani J."/>
            <person name="Orsborn K."/>
            <person name="Lewis M.L."/>
            <person name="Nusbaum C."/>
            <person name="Galagan J."/>
            <person name="Birren B."/>
        </authorList>
    </citation>
    <scope>NUCLEOTIDE SEQUENCE [LARGE SCALE GENOMIC DNA]</scope>
    <source>
        <strain evidence="2 3">RMSCC 3488</strain>
    </source>
</reference>
<dbReference type="PANTHER" id="PTHR28164:SF1">
    <property type="entry name" value="PROTEIN STB3"/>
    <property type="match status" value="1"/>
</dbReference>
<dbReference type="EMBL" id="DS268114">
    <property type="protein sequence ID" value="KMM73267.1"/>
    <property type="molecule type" value="Genomic_DNA"/>
</dbReference>
<dbReference type="GO" id="GO:0005634">
    <property type="term" value="C:nucleus"/>
    <property type="evidence" value="ECO:0007669"/>
    <property type="project" value="TreeGrafter"/>
</dbReference>
<dbReference type="PANTHER" id="PTHR28164">
    <property type="entry name" value="PROTEIN STB3"/>
    <property type="match status" value="1"/>
</dbReference>
<organism evidence="2 3">
    <name type="scientific">Coccidioides posadasii RMSCC 3488</name>
    <dbReference type="NCBI Taxonomy" id="454284"/>
    <lineage>
        <taxon>Eukaryota</taxon>
        <taxon>Fungi</taxon>
        <taxon>Dikarya</taxon>
        <taxon>Ascomycota</taxon>
        <taxon>Pezizomycotina</taxon>
        <taxon>Eurotiomycetes</taxon>
        <taxon>Eurotiomycetidae</taxon>
        <taxon>Onygenales</taxon>
        <taxon>Onygenaceae</taxon>
        <taxon>Coccidioides</taxon>
    </lineage>
</organism>
<dbReference type="VEuPathDB" id="FungiDB:CPAG_09556"/>
<gene>
    <name evidence="2" type="ORF">CPAG_09556</name>
</gene>
<dbReference type="OrthoDB" id="5391991at2759"/>
<dbReference type="GO" id="GO:0043565">
    <property type="term" value="F:sequence-specific DNA binding"/>
    <property type="evidence" value="ECO:0007669"/>
    <property type="project" value="TreeGrafter"/>
</dbReference>
<dbReference type="Proteomes" id="UP000054567">
    <property type="component" value="Unassembled WGS sequence"/>
</dbReference>
<protein>
    <recommendedName>
        <fullName evidence="4">STB3 protein</fullName>
    </recommendedName>
</protein>
<proteinExistence type="predicted"/>
<dbReference type="AlphaFoldDB" id="A0A0J6IMW9"/>
<evidence type="ECO:0000313" key="3">
    <source>
        <dbReference type="Proteomes" id="UP000054567"/>
    </source>
</evidence>
<sequence>MALRPATSNISIALAGKTASVDIPKSHDTRRPYPDRAGMGPQHLQSAMLPTPPSSISPSFRSHGFKHRIMNTPDSPPFISEHVESDIDLHDTVDLQKPTHRLVPDALDSLDNAEAITPAMLAKYHLPDIMLSNGPLAIRHIMGYLTTSLPGFSSIPPAKARRLVVAALEGKGGNGETGGIHGAVEFEKVGWGRWDAKRRGQDPVKRRIPGASSPCTEFSHSHSRGLSRGSAGLAMKDDQDQYGSSFAADSAVFSHSEWGYGDRTDHSMFDEVDRMSLDGDDRAYCSSTQASDDDSLMHGDWDEADATDEEDWEQIGAAALRARFLPNGSEGGQNSYNYFSKRSKGGSGGGPAWSTLTKSPPGPIPIQNLDFSYSDGVGGNFEERAAVEALLQMGSM</sequence>
<dbReference type="GO" id="GO:0000432">
    <property type="term" value="P:positive regulation of transcription from RNA polymerase II promoter by glucose"/>
    <property type="evidence" value="ECO:0007669"/>
    <property type="project" value="TreeGrafter"/>
</dbReference>
<evidence type="ECO:0000256" key="1">
    <source>
        <dbReference type="SAM" id="MobiDB-lite"/>
    </source>
</evidence>
<feature type="region of interest" description="Disordered" evidence="1">
    <location>
        <begin position="198"/>
        <end position="229"/>
    </location>
</feature>